<feature type="domain" description="DUF305" evidence="3">
    <location>
        <begin position="56"/>
        <end position="210"/>
    </location>
</feature>
<evidence type="ECO:0000256" key="1">
    <source>
        <dbReference type="SAM" id="MobiDB-lite"/>
    </source>
</evidence>
<evidence type="ECO:0000313" key="4">
    <source>
        <dbReference type="EMBL" id="GAT15059.1"/>
    </source>
</evidence>
<evidence type="ECO:0000259" key="3">
    <source>
        <dbReference type="Pfam" id="PF03713"/>
    </source>
</evidence>
<reference evidence="5" key="2">
    <citation type="submission" date="2016-02" db="EMBL/GenBank/DDBJ databases">
        <title>Draft genome sequence of five rapidly growing Mycobacterium species.</title>
        <authorList>
            <person name="Katahira K."/>
            <person name="Gotou Y."/>
            <person name="Iida K."/>
            <person name="Ogura Y."/>
            <person name="Hayashi T."/>
        </authorList>
    </citation>
    <scope>NUCLEOTIDE SEQUENCE [LARGE SCALE GENOMIC DNA]</scope>
    <source>
        <strain evidence="5">JCM6362</strain>
    </source>
</reference>
<sequence>MTTTTARIVALLAALATAAFLAGCSSTDTGSTPETSTPETGTDTTQGQAAAHNDADIAFVTDMIPHHQQALELSALVPDRSENTQLIELAAGIAAAQDPEIQAMRALLVQWNADDPDGEHGDHAVPGMPPGMGPHHDMPGMVDPATMARLESLRGTEFDRLWLESMIAHHEGAVEMAQTELAEGENVDARTLAQQIIDAQQAEIDQMRQMQEAS</sequence>
<keyword evidence="2" id="KW-0732">Signal</keyword>
<feature type="signal peptide" evidence="2">
    <location>
        <begin position="1"/>
        <end position="21"/>
    </location>
</feature>
<dbReference type="PANTHER" id="PTHR36933:SF1">
    <property type="entry name" value="SLL0788 PROTEIN"/>
    <property type="match status" value="1"/>
</dbReference>
<dbReference type="Pfam" id="PF03713">
    <property type="entry name" value="DUF305"/>
    <property type="match status" value="1"/>
</dbReference>
<dbReference type="OrthoDB" id="26872at2"/>
<dbReference type="Proteomes" id="UP000069654">
    <property type="component" value="Unassembled WGS sequence"/>
</dbReference>
<dbReference type="AlphaFoldDB" id="A0A100XEJ9"/>
<comment type="caution">
    <text evidence="4">The sequence shown here is derived from an EMBL/GenBank/DDBJ whole genome shotgun (WGS) entry which is preliminary data.</text>
</comment>
<gene>
    <name evidence="4" type="ORF">RMCT_2029</name>
</gene>
<dbReference type="InterPro" id="IPR005183">
    <property type="entry name" value="DUF305_CopM-like"/>
</dbReference>
<reference evidence="4 5" key="1">
    <citation type="journal article" date="2016" name="Genome Announc.">
        <title>Draft Genome Sequences of Five Rapidly Growing Mycobacterium Species, M. thermoresistibile, M. fortuitum subsp. acetamidolyticum, M. canariasense, M. brisbanense, and M. novocastrense.</title>
        <authorList>
            <person name="Katahira K."/>
            <person name="Ogura Y."/>
            <person name="Gotoh Y."/>
            <person name="Hayashi T."/>
        </authorList>
    </citation>
    <scope>NUCLEOTIDE SEQUENCE [LARGE SCALE GENOMIC DNA]</scope>
    <source>
        <strain evidence="4 5">JCM6362</strain>
    </source>
</reference>
<protein>
    <recommendedName>
        <fullName evidence="3">DUF305 domain-containing protein</fullName>
    </recommendedName>
</protein>
<evidence type="ECO:0000313" key="5">
    <source>
        <dbReference type="Proteomes" id="UP000069654"/>
    </source>
</evidence>
<dbReference type="RefSeq" id="WP_003924519.1">
    <property type="nucleotide sequence ID" value="NZ_BCTB01000012.1"/>
</dbReference>
<dbReference type="STRING" id="1797.RMCT_2029"/>
<proteinExistence type="predicted"/>
<dbReference type="EMBL" id="BCTB01000012">
    <property type="protein sequence ID" value="GAT15059.1"/>
    <property type="molecule type" value="Genomic_DNA"/>
</dbReference>
<dbReference type="Gene3D" id="1.20.1260.10">
    <property type="match status" value="1"/>
</dbReference>
<feature type="chain" id="PRO_5039471259" description="DUF305 domain-containing protein" evidence="2">
    <location>
        <begin position="22"/>
        <end position="214"/>
    </location>
</feature>
<name>A0A100XEJ9_MYCTH</name>
<evidence type="ECO:0000256" key="2">
    <source>
        <dbReference type="SAM" id="SignalP"/>
    </source>
</evidence>
<accession>A0A100XEJ9</accession>
<dbReference type="PROSITE" id="PS51257">
    <property type="entry name" value="PROKAR_LIPOPROTEIN"/>
    <property type="match status" value="1"/>
</dbReference>
<feature type="region of interest" description="Disordered" evidence="1">
    <location>
        <begin position="24"/>
        <end position="49"/>
    </location>
</feature>
<dbReference type="PANTHER" id="PTHR36933">
    <property type="entry name" value="SLL0788 PROTEIN"/>
    <property type="match status" value="1"/>
</dbReference>
<dbReference type="InterPro" id="IPR012347">
    <property type="entry name" value="Ferritin-like"/>
</dbReference>
<organism evidence="4 5">
    <name type="scientific">Mycolicibacterium thermoresistibile</name>
    <name type="common">Mycobacterium thermoresistibile</name>
    <dbReference type="NCBI Taxonomy" id="1797"/>
    <lineage>
        <taxon>Bacteria</taxon>
        <taxon>Bacillati</taxon>
        <taxon>Actinomycetota</taxon>
        <taxon>Actinomycetes</taxon>
        <taxon>Mycobacteriales</taxon>
        <taxon>Mycobacteriaceae</taxon>
        <taxon>Mycolicibacterium</taxon>
    </lineage>
</organism>